<gene>
    <name evidence="1" type="ORF">HPB50_015140</name>
</gene>
<evidence type="ECO:0000313" key="1">
    <source>
        <dbReference type="EMBL" id="KAH6941234.1"/>
    </source>
</evidence>
<keyword evidence="2" id="KW-1185">Reference proteome</keyword>
<accession>A0ACB7T504</accession>
<reference evidence="1" key="1">
    <citation type="submission" date="2020-05" db="EMBL/GenBank/DDBJ databases">
        <title>Large-scale comparative analyses of tick genomes elucidate their genetic diversity and vector capacities.</title>
        <authorList>
            <person name="Jia N."/>
            <person name="Wang J."/>
            <person name="Shi W."/>
            <person name="Du L."/>
            <person name="Sun Y."/>
            <person name="Zhan W."/>
            <person name="Jiang J."/>
            <person name="Wang Q."/>
            <person name="Zhang B."/>
            <person name="Ji P."/>
            <person name="Sakyi L.B."/>
            <person name="Cui X."/>
            <person name="Yuan T."/>
            <person name="Jiang B."/>
            <person name="Yang W."/>
            <person name="Lam T.T.-Y."/>
            <person name="Chang Q."/>
            <person name="Ding S."/>
            <person name="Wang X."/>
            <person name="Zhu J."/>
            <person name="Ruan X."/>
            <person name="Zhao L."/>
            <person name="Wei J."/>
            <person name="Que T."/>
            <person name="Du C."/>
            <person name="Cheng J."/>
            <person name="Dai P."/>
            <person name="Han X."/>
            <person name="Huang E."/>
            <person name="Gao Y."/>
            <person name="Liu J."/>
            <person name="Shao H."/>
            <person name="Ye R."/>
            <person name="Li L."/>
            <person name="Wei W."/>
            <person name="Wang X."/>
            <person name="Wang C."/>
            <person name="Yang T."/>
            <person name="Huo Q."/>
            <person name="Li W."/>
            <person name="Guo W."/>
            <person name="Chen H."/>
            <person name="Zhou L."/>
            <person name="Ni X."/>
            <person name="Tian J."/>
            <person name="Zhou Y."/>
            <person name="Sheng Y."/>
            <person name="Liu T."/>
            <person name="Pan Y."/>
            <person name="Xia L."/>
            <person name="Li J."/>
            <person name="Zhao F."/>
            <person name="Cao W."/>
        </authorList>
    </citation>
    <scope>NUCLEOTIDE SEQUENCE</scope>
    <source>
        <tissue evidence="1">Larvae</tissue>
    </source>
</reference>
<evidence type="ECO:0000313" key="2">
    <source>
        <dbReference type="Proteomes" id="UP000821845"/>
    </source>
</evidence>
<sequence>MADTSAQPAKPDGEEKSKVDAAMLLLSGKRDFIVQDYASAAASLEEACKLLANLYGETAKECGEAYLFYGRALLELARQESDVLGNALEEKSQEEDSAGSSKEGNDEENGKKQDEEKQSGSAEEPSEIPGVANAAESKDAGVSGDGGEAEASAADVVKAQQNGGENEEDAEEDLEKPEPALKEDTEPPPCEPGTSTGGPSGSASPPKEEDVPNLQLAWEVLEIAKNIFKRQAEEETENKNEYQLKVAEVLLRLGEISLESDNCEQAVEDFSECLKIQIELLEPDSRKMAETYYQRGLAYSFGGQYQEAVNDFRDSVRVLELRLENCNRFVSENKDKERKGSLEDDPVWMAEREAEDLQKLLPEVRNRVEDTEDTIRQDCRALKDATIQKMRERLPATSPVKSSGSGPESSRPVNVITHLIKRKRTSDEGCSSGSSSAVPKKLKPEVTETNGESSDKPMPSVS</sequence>
<name>A0ACB7T504_HYAAI</name>
<organism evidence="1 2">
    <name type="scientific">Hyalomma asiaticum</name>
    <name type="common">Tick</name>
    <dbReference type="NCBI Taxonomy" id="266040"/>
    <lineage>
        <taxon>Eukaryota</taxon>
        <taxon>Metazoa</taxon>
        <taxon>Ecdysozoa</taxon>
        <taxon>Arthropoda</taxon>
        <taxon>Chelicerata</taxon>
        <taxon>Arachnida</taxon>
        <taxon>Acari</taxon>
        <taxon>Parasitiformes</taxon>
        <taxon>Ixodida</taxon>
        <taxon>Ixodoidea</taxon>
        <taxon>Ixodidae</taxon>
        <taxon>Hyalomminae</taxon>
        <taxon>Hyalomma</taxon>
    </lineage>
</organism>
<protein>
    <submittedName>
        <fullName evidence="1">Uncharacterized protein</fullName>
    </submittedName>
</protein>
<proteinExistence type="predicted"/>
<dbReference type="Proteomes" id="UP000821845">
    <property type="component" value="Chromosome 11"/>
</dbReference>
<dbReference type="EMBL" id="CM023491">
    <property type="protein sequence ID" value="KAH6941234.1"/>
    <property type="molecule type" value="Genomic_DNA"/>
</dbReference>
<comment type="caution">
    <text evidence="1">The sequence shown here is derived from an EMBL/GenBank/DDBJ whole genome shotgun (WGS) entry which is preliminary data.</text>
</comment>